<dbReference type="InterPro" id="IPR000249">
    <property type="entry name" value="BMC_dom"/>
</dbReference>
<dbReference type="EMBL" id="QUAJ01000016">
    <property type="protein sequence ID" value="REI40777.1"/>
    <property type="molecule type" value="Genomic_DNA"/>
</dbReference>
<dbReference type="Proteomes" id="UP000263486">
    <property type="component" value="Unassembled WGS sequence"/>
</dbReference>
<evidence type="ECO:0000256" key="1">
    <source>
        <dbReference type="ARBA" id="ARBA00024322"/>
    </source>
</evidence>
<dbReference type="SMART" id="SM00877">
    <property type="entry name" value="BMC"/>
    <property type="match status" value="2"/>
</dbReference>
<evidence type="ECO:0000313" key="4">
    <source>
        <dbReference type="EMBL" id="REI40777.1"/>
    </source>
</evidence>
<dbReference type="Pfam" id="PF00936">
    <property type="entry name" value="BMC"/>
    <property type="match status" value="2"/>
</dbReference>
<dbReference type="Gene3D" id="3.30.70.1710">
    <property type="match status" value="2"/>
</dbReference>
<feature type="domain" description="Bacterial microcompartment" evidence="3">
    <location>
        <begin position="2"/>
        <end position="71"/>
    </location>
</feature>
<protein>
    <submittedName>
        <fullName evidence="4">BMC domain-containing protein</fullName>
    </submittedName>
</protein>
<reference evidence="4 5" key="1">
    <citation type="submission" date="2018-08" db="EMBL/GenBank/DDBJ databases">
        <title>Draft genome sequence of Psychrilyobacter sp. strain SD5 isolated from Black Sea water.</title>
        <authorList>
            <person name="Yadav S."/>
            <person name="Villanueva L."/>
            <person name="Damste J.S.S."/>
        </authorList>
    </citation>
    <scope>NUCLEOTIDE SEQUENCE [LARGE SCALE GENOMIC DNA]</scope>
    <source>
        <strain evidence="4 5">SD5</strain>
    </source>
</reference>
<dbReference type="InterPro" id="IPR037233">
    <property type="entry name" value="CcmK-like_sf"/>
</dbReference>
<dbReference type="SUPFAM" id="SSF143414">
    <property type="entry name" value="CcmK-like"/>
    <property type="match status" value="2"/>
</dbReference>
<comment type="subcellular location">
    <subcellularLocation>
        <location evidence="1">Bacterial microcompartment</location>
    </subcellularLocation>
</comment>
<keyword evidence="2" id="KW-1283">Bacterial microcompartment</keyword>
<name>A0ABX9KFY7_9FUSO</name>
<dbReference type="InterPro" id="IPR011238">
    <property type="entry name" value="Micro_shell_prot_PduT"/>
</dbReference>
<evidence type="ECO:0000259" key="3">
    <source>
        <dbReference type="SMART" id="SM00877"/>
    </source>
</evidence>
<evidence type="ECO:0000256" key="2">
    <source>
        <dbReference type="ARBA" id="ARBA00024446"/>
    </source>
</evidence>
<comment type="caution">
    <text evidence="4">The sequence shown here is derived from an EMBL/GenBank/DDBJ whole genome shotgun (WGS) entry which is preliminary data.</text>
</comment>
<feature type="domain" description="Bacterial microcompartment" evidence="3">
    <location>
        <begin position="89"/>
        <end position="163"/>
    </location>
</feature>
<gene>
    <name evidence="4" type="ORF">DYH56_09860</name>
</gene>
<keyword evidence="5" id="KW-1185">Reference proteome</keyword>
<sequence length="171" mass="18755">MGSIGVAEFFSIAEGIETLDKFLKGVDVDVYRAGTTCPGKYYFIVLGDTESINTGLNSLSNEQKKIAISGVSEDILKAIKNQNSKEIKSSIGIFEFLSISESLYSLDSVIKKTDVEIVKLVLGYGIAGKSYYVVTGNIDSIEEAIILVTKSYKVKNYRKINNPSNGILRYI</sequence>
<accession>A0ABX9KFY7</accession>
<proteinExistence type="predicted"/>
<dbReference type="PIRSF" id="PIRSF034834">
    <property type="entry name" value="PduT"/>
    <property type="match status" value="1"/>
</dbReference>
<dbReference type="RefSeq" id="WP_114642698.1">
    <property type="nucleotide sequence ID" value="NZ_JAACIO010000018.1"/>
</dbReference>
<evidence type="ECO:0000313" key="5">
    <source>
        <dbReference type="Proteomes" id="UP000263486"/>
    </source>
</evidence>
<organism evidence="4 5">
    <name type="scientific">Psychrilyobacter piezotolerans</name>
    <dbReference type="NCBI Taxonomy" id="2293438"/>
    <lineage>
        <taxon>Bacteria</taxon>
        <taxon>Fusobacteriati</taxon>
        <taxon>Fusobacteriota</taxon>
        <taxon>Fusobacteriia</taxon>
        <taxon>Fusobacteriales</taxon>
        <taxon>Fusobacteriaceae</taxon>
        <taxon>Psychrilyobacter</taxon>
    </lineage>
</organism>